<sequence>MTSTSNFENQSKDPEEIKEIFELLTIKGLLNQLHTAAVYENNAYLFTYIQLALQDLVSTIPNTGYKNSLATFINKDRPIGFNQQIWKPQLEPTQKPSPMALQFGTIEQQDVSASLRGFLQNWQNWQQNQHNQDNLKIPQKQNNTFSFEIFETRKEIVTLQCPCKDCIERKKFADNSAKRNTEIKEEKDEVYEHIKKVEKQIYDIFKEYERINNNFRNPQIDDYLNQQEELQSTFTEEEEEIRSHYTFSSEDIEEINKPWRS</sequence>
<dbReference type="EMBL" id="QKWP01001532">
    <property type="protein sequence ID" value="RIB08246.1"/>
    <property type="molecule type" value="Genomic_DNA"/>
</dbReference>
<protein>
    <submittedName>
        <fullName evidence="2">Uncharacterized protein</fullName>
    </submittedName>
</protein>
<keyword evidence="3" id="KW-1185">Reference proteome</keyword>
<dbReference type="AlphaFoldDB" id="A0A397UM79"/>
<proteinExistence type="predicted"/>
<evidence type="ECO:0000256" key="1">
    <source>
        <dbReference type="SAM" id="MobiDB-lite"/>
    </source>
</evidence>
<evidence type="ECO:0000313" key="2">
    <source>
        <dbReference type="EMBL" id="RIB08246.1"/>
    </source>
</evidence>
<dbReference type="Proteomes" id="UP000266673">
    <property type="component" value="Unassembled WGS sequence"/>
</dbReference>
<evidence type="ECO:0000313" key="3">
    <source>
        <dbReference type="Proteomes" id="UP000266673"/>
    </source>
</evidence>
<dbReference type="OrthoDB" id="10558055at2759"/>
<gene>
    <name evidence="2" type="ORF">C2G38_2212106</name>
</gene>
<comment type="caution">
    <text evidence="2">The sequence shown here is derived from an EMBL/GenBank/DDBJ whole genome shotgun (WGS) entry which is preliminary data.</text>
</comment>
<organism evidence="2 3">
    <name type="scientific">Gigaspora rosea</name>
    <dbReference type="NCBI Taxonomy" id="44941"/>
    <lineage>
        <taxon>Eukaryota</taxon>
        <taxon>Fungi</taxon>
        <taxon>Fungi incertae sedis</taxon>
        <taxon>Mucoromycota</taxon>
        <taxon>Glomeromycotina</taxon>
        <taxon>Glomeromycetes</taxon>
        <taxon>Diversisporales</taxon>
        <taxon>Gigasporaceae</taxon>
        <taxon>Gigaspora</taxon>
    </lineage>
</organism>
<reference evidence="2 3" key="1">
    <citation type="submission" date="2018-06" db="EMBL/GenBank/DDBJ databases">
        <title>Comparative genomics reveals the genomic features of Rhizophagus irregularis, R. cerebriforme, R. diaphanum and Gigaspora rosea, and their symbiotic lifestyle signature.</title>
        <authorList>
            <person name="Morin E."/>
            <person name="San Clemente H."/>
            <person name="Chen E.C.H."/>
            <person name="De La Providencia I."/>
            <person name="Hainaut M."/>
            <person name="Kuo A."/>
            <person name="Kohler A."/>
            <person name="Murat C."/>
            <person name="Tang N."/>
            <person name="Roy S."/>
            <person name="Loubradou J."/>
            <person name="Henrissat B."/>
            <person name="Grigoriev I.V."/>
            <person name="Corradi N."/>
            <person name="Roux C."/>
            <person name="Martin F.M."/>
        </authorList>
    </citation>
    <scope>NUCLEOTIDE SEQUENCE [LARGE SCALE GENOMIC DNA]</scope>
    <source>
        <strain evidence="2 3">DAOM 194757</strain>
    </source>
</reference>
<name>A0A397UM79_9GLOM</name>
<accession>A0A397UM79</accession>
<feature type="region of interest" description="Disordered" evidence="1">
    <location>
        <begin position="231"/>
        <end position="261"/>
    </location>
</feature>